<dbReference type="PANTHER" id="PTHR11019:SF199">
    <property type="entry name" value="HTH-TYPE TRANSCRIPTIONAL REGULATOR NIMR"/>
    <property type="match status" value="1"/>
</dbReference>
<dbReference type="InterPro" id="IPR018060">
    <property type="entry name" value="HTH_AraC"/>
</dbReference>
<dbReference type="Proteomes" id="UP000593970">
    <property type="component" value="Plasmid pUW774mp"/>
</dbReference>
<dbReference type="GO" id="GO:0043565">
    <property type="term" value="F:sequence-specific DNA binding"/>
    <property type="evidence" value="ECO:0007669"/>
    <property type="project" value="InterPro"/>
</dbReference>
<protein>
    <submittedName>
        <fullName evidence="6">Helix-turn-helix transcriptional regulator</fullName>
    </submittedName>
</protein>
<accession>A0AA92JX18</accession>
<evidence type="ECO:0000256" key="4">
    <source>
        <dbReference type="ARBA" id="ARBA00023163"/>
    </source>
</evidence>
<keyword evidence="3" id="KW-0238">DNA-binding</keyword>
<keyword evidence="1" id="KW-0678">Repressor</keyword>
<sequence length="316" mass="35106">MVMEPGCVIGRSGRLVFESGHISGILNTHPMQSVQVLGTTDRSRRRVVQMPIFDARNTSCHSDNMDRTPRPVVAVSAVVPTRWEQTLHRHRRGHLLYSERGIINCEIDKGIWIVPPKCAIWIPGSTLYSARGSGETETYCLYIEPDAAPDLPGNCCTLGISPLTRELLFRVAQFPSLYPMGGREERTVSLLLDELSSARAESFHFPIPAHPRLRRLADALRAEPAKNAPLAAWARSIGMSERTLTRALRSEIGMSFGAWRRQLHVVLALQLLSQGETVHAIAIELGYDSASSFVTTFRKTVGKPPARYMADCHAQQ</sequence>
<dbReference type="FunFam" id="1.10.10.60:FF:000132">
    <property type="entry name" value="AraC family transcriptional regulator"/>
    <property type="match status" value="1"/>
</dbReference>
<keyword evidence="4" id="KW-0804">Transcription</keyword>
<dbReference type="SUPFAM" id="SSF46689">
    <property type="entry name" value="Homeodomain-like"/>
    <property type="match status" value="1"/>
</dbReference>
<proteinExistence type="predicted"/>
<name>A0AA92JX18_RALSL</name>
<evidence type="ECO:0000256" key="3">
    <source>
        <dbReference type="ARBA" id="ARBA00023125"/>
    </source>
</evidence>
<feature type="domain" description="HTH araC/xylS-type" evidence="5">
    <location>
        <begin position="214"/>
        <end position="311"/>
    </location>
</feature>
<dbReference type="InterPro" id="IPR011051">
    <property type="entry name" value="RmlC_Cupin_sf"/>
</dbReference>
<dbReference type="Pfam" id="PF12833">
    <property type="entry name" value="HTH_18"/>
    <property type="match status" value="1"/>
</dbReference>
<dbReference type="PANTHER" id="PTHR11019">
    <property type="entry name" value="HTH-TYPE TRANSCRIPTIONAL REGULATOR NIMR"/>
    <property type="match status" value="1"/>
</dbReference>
<evidence type="ECO:0000313" key="7">
    <source>
        <dbReference type="Proteomes" id="UP000593970"/>
    </source>
</evidence>
<dbReference type="Gene3D" id="1.10.10.60">
    <property type="entry name" value="Homeodomain-like"/>
    <property type="match status" value="1"/>
</dbReference>
<organism evidence="6 7">
    <name type="scientific">Ralstonia solanacearum</name>
    <name type="common">Pseudomonas solanacearum</name>
    <dbReference type="NCBI Taxonomy" id="305"/>
    <lineage>
        <taxon>Bacteria</taxon>
        <taxon>Pseudomonadati</taxon>
        <taxon>Pseudomonadota</taxon>
        <taxon>Betaproteobacteria</taxon>
        <taxon>Burkholderiales</taxon>
        <taxon>Burkholderiaceae</taxon>
        <taxon>Ralstonia</taxon>
        <taxon>Ralstonia solanacearum species complex</taxon>
    </lineage>
</organism>
<dbReference type="GO" id="GO:0003700">
    <property type="term" value="F:DNA-binding transcription factor activity"/>
    <property type="evidence" value="ECO:0007669"/>
    <property type="project" value="InterPro"/>
</dbReference>
<gene>
    <name evidence="6" type="ORF">HF909_22380</name>
</gene>
<evidence type="ECO:0000256" key="2">
    <source>
        <dbReference type="ARBA" id="ARBA00023015"/>
    </source>
</evidence>
<dbReference type="CDD" id="cd06124">
    <property type="entry name" value="cupin_NimR-like_N"/>
    <property type="match status" value="1"/>
</dbReference>
<dbReference type="AlphaFoldDB" id="A0AA92JX18"/>
<dbReference type="InterPro" id="IPR009057">
    <property type="entry name" value="Homeodomain-like_sf"/>
</dbReference>
<dbReference type="SMART" id="SM00342">
    <property type="entry name" value="HTH_ARAC"/>
    <property type="match status" value="1"/>
</dbReference>
<keyword evidence="6" id="KW-0614">Plasmid</keyword>
<geneLocation type="plasmid" evidence="6 7">
    <name>pUW774mp</name>
</geneLocation>
<evidence type="ECO:0000256" key="1">
    <source>
        <dbReference type="ARBA" id="ARBA00022491"/>
    </source>
</evidence>
<dbReference type="EMBL" id="CP051170">
    <property type="protein sequence ID" value="QOK99113.1"/>
    <property type="molecule type" value="Genomic_DNA"/>
</dbReference>
<dbReference type="PROSITE" id="PS01124">
    <property type="entry name" value="HTH_ARAC_FAMILY_2"/>
    <property type="match status" value="1"/>
</dbReference>
<reference evidence="7" key="1">
    <citation type="submission" date="2020-04" db="EMBL/GenBank/DDBJ databases">
        <title>Ralstonia solanacearum UW576, UW763, UW773, and UW774.</title>
        <authorList>
            <person name="Steidl O."/>
            <person name="Truchon A."/>
            <person name="Allen C."/>
        </authorList>
    </citation>
    <scope>NUCLEOTIDE SEQUENCE [LARGE SCALE GENOMIC DNA]</scope>
    <source>
        <strain evidence="7">UW774</strain>
        <plasmid evidence="7">pUW774mp</plasmid>
    </source>
</reference>
<keyword evidence="2" id="KW-0805">Transcription regulation</keyword>
<evidence type="ECO:0000313" key="6">
    <source>
        <dbReference type="EMBL" id="QOK99113.1"/>
    </source>
</evidence>
<dbReference type="SUPFAM" id="SSF51182">
    <property type="entry name" value="RmlC-like cupins"/>
    <property type="match status" value="1"/>
</dbReference>
<evidence type="ECO:0000259" key="5">
    <source>
        <dbReference type="PROSITE" id="PS01124"/>
    </source>
</evidence>